<comment type="catalytic activity">
    <reaction evidence="1">
        <text>2 6,7-dimethyl-8-(1-D-ribityl)lumazine + H(+) = 5-amino-6-(D-ribitylamino)uracil + riboflavin</text>
        <dbReference type="Rhea" id="RHEA:20772"/>
        <dbReference type="ChEBI" id="CHEBI:15378"/>
        <dbReference type="ChEBI" id="CHEBI:15934"/>
        <dbReference type="ChEBI" id="CHEBI:57986"/>
        <dbReference type="ChEBI" id="CHEBI:58201"/>
        <dbReference type="EC" id="2.5.1.9"/>
    </reaction>
</comment>
<feature type="domain" description="Lumazine-binding" evidence="12">
    <location>
        <begin position="97"/>
        <end position="193"/>
    </location>
</feature>
<dbReference type="OrthoDB" id="9788537at2"/>
<keyword evidence="7" id="KW-0686">Riboflavin biosynthesis</keyword>
<feature type="domain" description="Lumazine-binding" evidence="12">
    <location>
        <begin position="1"/>
        <end position="96"/>
    </location>
</feature>
<evidence type="ECO:0000256" key="1">
    <source>
        <dbReference type="ARBA" id="ARBA00000968"/>
    </source>
</evidence>
<dbReference type="RefSeq" id="WP_090938039.1">
    <property type="nucleotide sequence ID" value="NZ_FOTS01000023.1"/>
</dbReference>
<dbReference type="InterPro" id="IPR023366">
    <property type="entry name" value="ATP_synth_asu-like_sf"/>
</dbReference>
<evidence type="ECO:0000256" key="11">
    <source>
        <dbReference type="PROSITE-ProRule" id="PRU00524"/>
    </source>
</evidence>
<dbReference type="Gene3D" id="2.40.30.20">
    <property type="match status" value="2"/>
</dbReference>
<evidence type="ECO:0000256" key="9">
    <source>
        <dbReference type="ARBA" id="ARBA00022737"/>
    </source>
</evidence>
<feature type="repeat" description="Lumazine-binding" evidence="11">
    <location>
        <begin position="97"/>
        <end position="193"/>
    </location>
</feature>
<keyword evidence="14" id="KW-1185">Reference proteome</keyword>
<sequence>MFTGLVEELGKVKAIARGVKSVRLTVAAKKVLQDVKLGDSIAVNGTCLTVVEYDANCFTADVMPETVDSTALASLQIGSKVNLERTLSIGDRFGGHIVSGHIDGIGIIRAKDNNDNAVIVKIEAGSEVMRYIVKKGSIAIDGISLTIVDYGQDWFTVSLIPHSASATTLGFKKTGDVVNLEADVIGKYVEKLLNLDSAQQKFKTSAINMNFLEKNGFTL</sequence>
<evidence type="ECO:0000256" key="8">
    <source>
        <dbReference type="ARBA" id="ARBA00022679"/>
    </source>
</evidence>
<evidence type="ECO:0000256" key="6">
    <source>
        <dbReference type="ARBA" id="ARBA00013950"/>
    </source>
</evidence>
<reference evidence="14" key="1">
    <citation type="submission" date="2016-10" db="EMBL/GenBank/DDBJ databases">
        <authorList>
            <person name="Varghese N."/>
            <person name="Submissions S."/>
        </authorList>
    </citation>
    <scope>NUCLEOTIDE SEQUENCE [LARGE SCALE GENOMIC DNA]</scope>
    <source>
        <strain evidence="14">DSM 13327</strain>
    </source>
</reference>
<dbReference type="PANTHER" id="PTHR21098">
    <property type="entry name" value="RIBOFLAVIN SYNTHASE ALPHA CHAIN"/>
    <property type="match status" value="1"/>
</dbReference>
<comment type="pathway">
    <text evidence="3">Cofactor biosynthesis; riboflavin biosynthesis; riboflavin from 2-hydroxy-3-oxobutyl phosphate and 5-amino-6-(D-ribitylamino)uracil: step 2/2.</text>
</comment>
<dbReference type="NCBIfam" id="NF009566">
    <property type="entry name" value="PRK13020.1"/>
    <property type="match status" value="1"/>
</dbReference>
<keyword evidence="8" id="KW-0808">Transferase</keyword>
<comment type="subunit">
    <text evidence="4">Homotrimer.</text>
</comment>
<dbReference type="EMBL" id="FOTS01000023">
    <property type="protein sequence ID" value="SFL87481.1"/>
    <property type="molecule type" value="Genomic_DNA"/>
</dbReference>
<protein>
    <recommendedName>
        <fullName evidence="6 10">Riboflavin synthase</fullName>
        <ecNumber evidence="5 10">2.5.1.9</ecNumber>
    </recommendedName>
</protein>
<dbReference type="PANTHER" id="PTHR21098:SF12">
    <property type="entry name" value="RIBOFLAVIN SYNTHASE"/>
    <property type="match status" value="1"/>
</dbReference>
<dbReference type="InterPro" id="IPR017938">
    <property type="entry name" value="Riboflavin_synthase-like_b-brl"/>
</dbReference>
<dbReference type="NCBIfam" id="NF006767">
    <property type="entry name" value="PRK09289.1"/>
    <property type="match status" value="1"/>
</dbReference>
<evidence type="ECO:0000313" key="14">
    <source>
        <dbReference type="Proteomes" id="UP000199520"/>
    </source>
</evidence>
<dbReference type="Pfam" id="PF00677">
    <property type="entry name" value="Lum_binding"/>
    <property type="match status" value="2"/>
</dbReference>
<evidence type="ECO:0000313" key="13">
    <source>
        <dbReference type="EMBL" id="SFL87481.1"/>
    </source>
</evidence>
<comment type="function">
    <text evidence="2">Catalyzes the dismutation of two molecules of 6,7-dimethyl-8-ribityllumazine, resulting in the formation of riboflavin and 5-amino-6-(D-ribitylamino)uracil.</text>
</comment>
<feature type="repeat" description="Lumazine-binding" evidence="11">
    <location>
        <begin position="1"/>
        <end position="96"/>
    </location>
</feature>
<dbReference type="FunFam" id="2.40.30.20:FF:000003">
    <property type="entry name" value="Riboflavin synthase, alpha subunit"/>
    <property type="match status" value="1"/>
</dbReference>
<dbReference type="STRING" id="1123291.SAMN04490355_102328"/>
<evidence type="ECO:0000259" key="12">
    <source>
        <dbReference type="PROSITE" id="PS51177"/>
    </source>
</evidence>
<name>A0A1I4L981_9FIRM</name>
<dbReference type="PIRSF" id="PIRSF000498">
    <property type="entry name" value="Riboflavin_syn_A"/>
    <property type="match status" value="1"/>
</dbReference>
<dbReference type="AlphaFoldDB" id="A0A1I4L981"/>
<dbReference type="InterPro" id="IPR026017">
    <property type="entry name" value="Lumazine-bd_dom"/>
</dbReference>
<dbReference type="GO" id="GO:0004746">
    <property type="term" value="F:riboflavin synthase activity"/>
    <property type="evidence" value="ECO:0007669"/>
    <property type="project" value="UniProtKB-UniRule"/>
</dbReference>
<dbReference type="FunFam" id="2.40.30.20:FF:000004">
    <property type="entry name" value="Riboflavin synthase, alpha subunit"/>
    <property type="match status" value="1"/>
</dbReference>
<dbReference type="EC" id="2.5.1.9" evidence="5 10"/>
<evidence type="ECO:0000256" key="10">
    <source>
        <dbReference type="NCBIfam" id="TIGR00187"/>
    </source>
</evidence>
<proteinExistence type="predicted"/>
<organism evidence="13 14">
    <name type="scientific">Pelosinus propionicus DSM 13327</name>
    <dbReference type="NCBI Taxonomy" id="1123291"/>
    <lineage>
        <taxon>Bacteria</taxon>
        <taxon>Bacillati</taxon>
        <taxon>Bacillota</taxon>
        <taxon>Negativicutes</taxon>
        <taxon>Selenomonadales</taxon>
        <taxon>Sporomusaceae</taxon>
        <taxon>Pelosinus</taxon>
    </lineage>
</organism>
<accession>A0A1I4L981</accession>
<gene>
    <name evidence="13" type="ORF">SAMN04490355_102328</name>
</gene>
<evidence type="ECO:0000256" key="4">
    <source>
        <dbReference type="ARBA" id="ARBA00011233"/>
    </source>
</evidence>
<evidence type="ECO:0000256" key="7">
    <source>
        <dbReference type="ARBA" id="ARBA00022619"/>
    </source>
</evidence>
<evidence type="ECO:0000256" key="2">
    <source>
        <dbReference type="ARBA" id="ARBA00002803"/>
    </source>
</evidence>
<evidence type="ECO:0000256" key="5">
    <source>
        <dbReference type="ARBA" id="ARBA00012827"/>
    </source>
</evidence>
<dbReference type="SUPFAM" id="SSF63380">
    <property type="entry name" value="Riboflavin synthase domain-like"/>
    <property type="match status" value="2"/>
</dbReference>
<dbReference type="CDD" id="cd00402">
    <property type="entry name" value="Riboflavin_synthase_like"/>
    <property type="match status" value="1"/>
</dbReference>
<dbReference type="GO" id="GO:0009231">
    <property type="term" value="P:riboflavin biosynthetic process"/>
    <property type="evidence" value="ECO:0007669"/>
    <property type="project" value="UniProtKB-KW"/>
</dbReference>
<keyword evidence="9" id="KW-0677">Repeat</keyword>
<dbReference type="PROSITE" id="PS51177">
    <property type="entry name" value="LUMAZINE_BIND"/>
    <property type="match status" value="2"/>
</dbReference>
<evidence type="ECO:0000256" key="3">
    <source>
        <dbReference type="ARBA" id="ARBA00004887"/>
    </source>
</evidence>
<dbReference type="Proteomes" id="UP000199520">
    <property type="component" value="Unassembled WGS sequence"/>
</dbReference>
<dbReference type="InterPro" id="IPR001783">
    <property type="entry name" value="Lumazine-bd"/>
</dbReference>
<dbReference type="NCBIfam" id="TIGR00187">
    <property type="entry name" value="ribE"/>
    <property type="match status" value="1"/>
</dbReference>